<evidence type="ECO:0000313" key="1">
    <source>
        <dbReference type="EMBL" id="SFB35860.1"/>
    </source>
</evidence>
<dbReference type="Proteomes" id="UP000243799">
    <property type="component" value="Unassembled WGS sequence"/>
</dbReference>
<keyword evidence="2" id="KW-1185">Reference proteome</keyword>
<organism evidence="1 2">
    <name type="scientific">Amycolatopsis marina</name>
    <dbReference type="NCBI Taxonomy" id="490629"/>
    <lineage>
        <taxon>Bacteria</taxon>
        <taxon>Bacillati</taxon>
        <taxon>Actinomycetota</taxon>
        <taxon>Actinomycetes</taxon>
        <taxon>Pseudonocardiales</taxon>
        <taxon>Pseudonocardiaceae</taxon>
        <taxon>Amycolatopsis</taxon>
    </lineage>
</organism>
<gene>
    <name evidence="1" type="ORF">SAMN05216266_10916</name>
</gene>
<dbReference type="OrthoDB" id="3701109at2"/>
<accession>A0A1I1AH90</accession>
<protein>
    <recommendedName>
        <fullName evidence="3">Excreted virulence factor EspC, type VII ESX diderm</fullName>
    </recommendedName>
</protein>
<proteinExistence type="predicted"/>
<sequence>MCGPRRELDGDPEAMRRFASQVLAIRLPEASADAGDHPCPGGMRGCANFVAVESVATTALARFLAETDEALDALKAAAALSAMDYLETDRSGTADILDALHGAGEQES</sequence>
<dbReference type="AlphaFoldDB" id="A0A1I1AH90"/>
<name>A0A1I1AH90_9PSEU</name>
<reference evidence="2" key="1">
    <citation type="submission" date="2016-10" db="EMBL/GenBank/DDBJ databases">
        <authorList>
            <person name="Varghese N."/>
            <person name="Submissions S."/>
        </authorList>
    </citation>
    <scope>NUCLEOTIDE SEQUENCE [LARGE SCALE GENOMIC DNA]</scope>
    <source>
        <strain evidence="2">CGMCC 4.3568</strain>
    </source>
</reference>
<evidence type="ECO:0008006" key="3">
    <source>
        <dbReference type="Google" id="ProtNLM"/>
    </source>
</evidence>
<dbReference type="STRING" id="490629.SAMN05216266_10916"/>
<dbReference type="EMBL" id="FOKG01000009">
    <property type="protein sequence ID" value="SFB35860.1"/>
    <property type="molecule type" value="Genomic_DNA"/>
</dbReference>
<dbReference type="RefSeq" id="WP_091674042.1">
    <property type="nucleotide sequence ID" value="NZ_FOKG01000009.1"/>
</dbReference>
<evidence type="ECO:0000313" key="2">
    <source>
        <dbReference type="Proteomes" id="UP000243799"/>
    </source>
</evidence>